<sequence>MEAGRVWGERRARAEHATLAAHAGLVARVTRERRTQGSSRGGKAASLHLLQGDKGIPIPHATINSRILQLNTSSGTTDSPDVIKQELINFFKTLLATEKPPSKINLEVDGTKNNQTSCRGCCKHVYLHYMEGKECKSV</sequence>
<name>A0A7N0U0L3_KALFE</name>
<proteinExistence type="predicted"/>
<dbReference type="EnsemblPlants" id="Kaladp0048s0619.1.v1.1">
    <property type="protein sequence ID" value="Kaladp0048s0619.1.v1.1"/>
    <property type="gene ID" value="Kaladp0048s0619.v1.1"/>
</dbReference>
<evidence type="ECO:0000313" key="2">
    <source>
        <dbReference type="Proteomes" id="UP000594263"/>
    </source>
</evidence>
<dbReference type="Gramene" id="Kaladp0048s0619.1.v1.1">
    <property type="protein sequence ID" value="Kaladp0048s0619.1.v1.1"/>
    <property type="gene ID" value="Kaladp0048s0619.v1.1"/>
</dbReference>
<protein>
    <submittedName>
        <fullName evidence="1">Uncharacterized protein</fullName>
    </submittedName>
</protein>
<reference evidence="1" key="1">
    <citation type="submission" date="2021-01" db="UniProtKB">
        <authorList>
            <consortium name="EnsemblPlants"/>
        </authorList>
    </citation>
    <scope>IDENTIFICATION</scope>
</reference>
<accession>A0A7N0U0L3</accession>
<dbReference type="Proteomes" id="UP000594263">
    <property type="component" value="Unplaced"/>
</dbReference>
<keyword evidence="2" id="KW-1185">Reference proteome</keyword>
<dbReference type="AlphaFoldDB" id="A0A7N0U0L3"/>
<evidence type="ECO:0000313" key="1">
    <source>
        <dbReference type="EnsemblPlants" id="Kaladp0048s0619.1.v1.1"/>
    </source>
</evidence>
<organism evidence="1 2">
    <name type="scientific">Kalanchoe fedtschenkoi</name>
    <name type="common">Lavender scallops</name>
    <name type="synonym">South American air plant</name>
    <dbReference type="NCBI Taxonomy" id="63787"/>
    <lineage>
        <taxon>Eukaryota</taxon>
        <taxon>Viridiplantae</taxon>
        <taxon>Streptophyta</taxon>
        <taxon>Embryophyta</taxon>
        <taxon>Tracheophyta</taxon>
        <taxon>Spermatophyta</taxon>
        <taxon>Magnoliopsida</taxon>
        <taxon>eudicotyledons</taxon>
        <taxon>Gunneridae</taxon>
        <taxon>Pentapetalae</taxon>
        <taxon>Saxifragales</taxon>
        <taxon>Crassulaceae</taxon>
        <taxon>Kalanchoe</taxon>
    </lineage>
</organism>